<evidence type="ECO:0000313" key="3">
    <source>
        <dbReference type="EMBL" id="RIX53119.1"/>
    </source>
</evidence>
<feature type="region of interest" description="Disordered" evidence="1">
    <location>
        <begin position="424"/>
        <end position="465"/>
    </location>
</feature>
<dbReference type="SUPFAM" id="SSF49299">
    <property type="entry name" value="PKD domain"/>
    <property type="match status" value="2"/>
</dbReference>
<dbReference type="InterPro" id="IPR035986">
    <property type="entry name" value="PKD_dom_sf"/>
</dbReference>
<dbReference type="InterPro" id="IPR013783">
    <property type="entry name" value="Ig-like_fold"/>
</dbReference>
<dbReference type="Proteomes" id="UP000266482">
    <property type="component" value="Unassembled WGS sequence"/>
</dbReference>
<dbReference type="EMBL" id="QXQA01000005">
    <property type="protein sequence ID" value="RIX53119.1"/>
    <property type="molecule type" value="Genomic_DNA"/>
</dbReference>
<feature type="compositionally biased region" description="Pro residues" evidence="1">
    <location>
        <begin position="450"/>
        <end position="464"/>
    </location>
</feature>
<evidence type="ECO:0000259" key="2">
    <source>
        <dbReference type="PROSITE" id="PS50093"/>
    </source>
</evidence>
<protein>
    <recommendedName>
        <fullName evidence="2">PKD domain-containing protein</fullName>
    </recommendedName>
</protein>
<sequence>MKRVSTIRKALLSVIILTLILDLLPMNTEMIAEASSYNGLTACESSYKKIHGDRLPPNQKKCIKRESDGQYIMFNWSLYEGLKVISYGKVEAANTKSNDFKTGWRDLQNEDREDYNGTHPYFTKNGVRGEYRYLGWDINGRLYSNMYFIPDKDFGIDPSEKKWIYRPWDSPLAKKSSRAPSGFSPIFLGNDLYDSPWVIIHNSKEKQVNKLLNAPSVKVKYQALPDYYVDKTNPKNIFEYMYVEQMPTSLAPGSGTMFHQAANGSIWYQTFYLKPLDASQKEKLPVSATISEAPQIKTIDLGVLPENFTWSWKLQGEILDDNYVKTKIDKAMYYTRDDIKEWRFEVAYSWPGGSKTETLSSSNNGGLTISKGNKIAVKNPELSIDFDKKKQKLKKGDKVEIKLTTKAIFNTPDGSVVFSSDSDTYTITFTGDPPPPTEDDDEPTSTPTPTATPKPSATPKPTTPPLVCSFDIPDDAFDIVPFEGVWDNTDLSRVVIREVAVDGVPVDPEKFWTGKYVFGDDADGLRTVAVKWTPKDVPWEWTEECDTYRIVNVHDTKPRAQFKLYGGTFKENRKMSIENTSYDPNANDPFVQAVYPIVDAEWTWTALDGTDSDRKMRTDTKDSKVFLYKNAGEYQVTLRVTNALGRTSDPYVLPFSVLEDYAPAVIMHPYSSEIARGEPLSLMYEGVSTDGDNITKHTIKVYYDEKHDGTYSKLIDTFNAPISEYIPSLSALGNYRIISTVEEEFGQETLSEFITGADKRKTTQQFEFMIDNYIPYSDITTDIPSVMQQVDIGILLDKNLEVSKLDYVNSNGVGINNLFRYQGIDPSIKVWDMHTYTRSQAASTAVNTGRVIPPETTEYCAEGYCGTLKRDDYQDNGGYFDRGYNQKVVDVPGYWKPWCKYTDSYGRPWSHAPPCDDPKNATSEWVEPIYRDEWVPVIVWESNYWGYYSGLIYKDVRQPFINPFVRTAADRYLVYISDSSINELSDFNMVKGLSDAKIILVGSEAIKSMSNYDHYISGSLPIEEVINQVVDYIASHNPPTASQTVLMNESFKMITDESDPEKDAIVQRQIMYVHNPNYYDNPMGKATFAAEEYNPAAWTSETLRTSFSLPGEYTVYRRVKDQPSIDPKLAKYSYWSNEAKTVIKVHRKPIALAELDWTYDTSCGCYNTKWIDKSYDLDHNVTDTVNRGIVDRKIKYTVGGVTYYQIPDKLAPGNYQLEYVVKDVEGVWSDPFTMNFNLTASPPVQLKGKLKSKLSVFSVNSIPHGEQLTLYDIWTRYPYSTSLEIQMTDSKGGTSYPTGGIYDYSWPKEVKYYTGTKKGNDIYWAPEDLTLPTTMLDGDYFVKLKAKGLTSKEDTQVMLPFKVFTPINLESSFPDVVYIGESYKFTATTTKYPTQAIARLASPYFGGDFTGFFLTGTTTSANGIGSKSWESASFTIPESWLGDFQLTINAYLPGKWETWTHTFKVMRKPTNRPPEADFDWSPKPVYEGDTVTFKSIVSDLDNDTLAAEYELTSPSGVKTKTNYSFNNPYPGTGPVHRLVEPGTWRMKLTVNDGKAPPVIVEKAVTVRPLHIAGQVLHTELWNEHRQEYNRKKSGNAESPRGYGVFWAGEKFVLHADTSSTGSSTRTNRVEAAFGEYSVVLTASDASKTSWNGELWDESFEASLQDGPATFTFKAYYSNGTVKTTNVTIEIRGDASQIIGVHRVQ</sequence>
<feature type="domain" description="PKD" evidence="2">
    <location>
        <begin position="602"/>
        <end position="647"/>
    </location>
</feature>
<name>A0A3A1UX47_9BACL</name>
<accession>A0A3A1UX47</accession>
<dbReference type="Gene3D" id="2.60.40.10">
    <property type="entry name" value="Immunoglobulins"/>
    <property type="match status" value="2"/>
</dbReference>
<dbReference type="OrthoDB" id="2088379at2"/>
<comment type="caution">
    <text evidence="3">The sequence shown here is derived from an EMBL/GenBank/DDBJ whole genome shotgun (WGS) entry which is preliminary data.</text>
</comment>
<dbReference type="NCBIfam" id="NF047340">
    <property type="entry name" value="Athe_2463_dom"/>
    <property type="match status" value="1"/>
</dbReference>
<keyword evidence="4" id="KW-1185">Reference proteome</keyword>
<gene>
    <name evidence="3" type="ORF">D3P08_10810</name>
</gene>
<organism evidence="3 4">
    <name type="scientific">Paenibacillus nanensis</name>
    <dbReference type="NCBI Taxonomy" id="393251"/>
    <lineage>
        <taxon>Bacteria</taxon>
        <taxon>Bacillati</taxon>
        <taxon>Bacillota</taxon>
        <taxon>Bacilli</taxon>
        <taxon>Bacillales</taxon>
        <taxon>Paenibacillaceae</taxon>
        <taxon>Paenibacillus</taxon>
    </lineage>
</organism>
<evidence type="ECO:0000256" key="1">
    <source>
        <dbReference type="SAM" id="MobiDB-lite"/>
    </source>
</evidence>
<proteinExistence type="predicted"/>
<dbReference type="InterPro" id="IPR000601">
    <property type="entry name" value="PKD_dom"/>
</dbReference>
<dbReference type="RefSeq" id="WP_119599699.1">
    <property type="nucleotide sequence ID" value="NZ_QXQA01000005.1"/>
</dbReference>
<evidence type="ECO:0000313" key="4">
    <source>
        <dbReference type="Proteomes" id="UP000266482"/>
    </source>
</evidence>
<dbReference type="PROSITE" id="PS50093">
    <property type="entry name" value="PKD"/>
    <property type="match status" value="1"/>
</dbReference>
<reference evidence="3 4" key="1">
    <citation type="submission" date="2018-09" db="EMBL/GenBank/DDBJ databases">
        <title>Paenibacillus aracenensis nov. sp. isolated from a cave in southern Spain.</title>
        <authorList>
            <person name="Jurado V."/>
            <person name="Gutierrez-Patricio S."/>
            <person name="Gonzalez-Pimentel J.L."/>
            <person name="Miller A.Z."/>
            <person name="Laiz L."/>
            <person name="Saiz-Jimenez C."/>
        </authorList>
    </citation>
    <scope>NUCLEOTIDE SEQUENCE [LARGE SCALE GENOMIC DNA]</scope>
    <source>
        <strain evidence="3 4">DSM 22867</strain>
    </source>
</reference>